<gene>
    <name evidence="2" type="ORF">KL86PLE_30351</name>
</gene>
<evidence type="ECO:0000313" key="2">
    <source>
        <dbReference type="EMBL" id="SCM75904.1"/>
    </source>
</evidence>
<proteinExistence type="predicted"/>
<organism evidence="2">
    <name type="scientific">uncultured Pleomorphomonas sp</name>
    <dbReference type="NCBI Taxonomy" id="442121"/>
    <lineage>
        <taxon>Bacteria</taxon>
        <taxon>Pseudomonadati</taxon>
        <taxon>Pseudomonadota</taxon>
        <taxon>Alphaproteobacteria</taxon>
        <taxon>Hyphomicrobiales</taxon>
        <taxon>Pleomorphomonadaceae</taxon>
        <taxon>Pleomorphomonas</taxon>
        <taxon>environmental samples</taxon>
    </lineage>
</organism>
<evidence type="ECO:0000256" key="1">
    <source>
        <dbReference type="SAM" id="MobiDB-lite"/>
    </source>
</evidence>
<feature type="compositionally biased region" description="Polar residues" evidence="1">
    <location>
        <begin position="8"/>
        <end position="21"/>
    </location>
</feature>
<name>A0A212LEB2_9HYPH</name>
<feature type="region of interest" description="Disordered" evidence="1">
    <location>
        <begin position="1"/>
        <end position="26"/>
    </location>
</feature>
<sequence length="87" mass="9375">MPTALMATRTSSAAGSSVPGTSISRRRISSMPSRTTAFIFIAFPPEPLTYILGRACAALDEGEYEGKKLLPLSQINKSVCIILHFET</sequence>
<accession>A0A212LEB2</accession>
<protein>
    <submittedName>
        <fullName evidence="2">Uncharacterized protein</fullName>
    </submittedName>
</protein>
<dbReference type="AlphaFoldDB" id="A0A212LEB2"/>
<reference evidence="2" key="1">
    <citation type="submission" date="2016-08" db="EMBL/GenBank/DDBJ databases">
        <authorList>
            <person name="Seilhamer J.J."/>
        </authorList>
    </citation>
    <scope>NUCLEOTIDE SEQUENCE</scope>
    <source>
        <strain evidence="2">86</strain>
    </source>
</reference>
<dbReference type="EMBL" id="FMJD01000007">
    <property type="protein sequence ID" value="SCM75904.1"/>
    <property type="molecule type" value="Genomic_DNA"/>
</dbReference>